<dbReference type="AlphaFoldDB" id="A0A7S3ABL8"/>
<name>A0A7S3ABL8_9RHOD</name>
<dbReference type="EMBL" id="HBHW01043000">
    <property type="protein sequence ID" value="CAE0065223.1"/>
    <property type="molecule type" value="Transcribed_RNA"/>
</dbReference>
<dbReference type="EMBL" id="HBHW01042966">
    <property type="protein sequence ID" value="CAE0065199.1"/>
    <property type="molecule type" value="Transcribed_RNA"/>
</dbReference>
<sequence>MPRQSMSGRLENTSTENRSPHLAATLLDKRLVGALLRTSKLVALDKDLIVAALILSFRSVSSFLAALRSLPKSNTFKPDLCRGVLALLPLLLNQDRRSYRVSPVAIAAEGIRFDCSCDFGIGYRQS</sequence>
<evidence type="ECO:0000313" key="1">
    <source>
        <dbReference type="EMBL" id="CAE0065199.1"/>
    </source>
</evidence>
<gene>
    <name evidence="1" type="ORF">RMAR00112_LOCUS33271</name>
    <name evidence="2" type="ORF">RMAR00112_LOCUS33279</name>
    <name evidence="3" type="ORF">RMAR00112_LOCUS33295</name>
</gene>
<dbReference type="EMBL" id="HBHW01042977">
    <property type="protein sequence ID" value="CAE0065207.1"/>
    <property type="molecule type" value="Transcribed_RNA"/>
</dbReference>
<protein>
    <submittedName>
        <fullName evidence="3">Uncharacterized protein</fullName>
    </submittedName>
</protein>
<evidence type="ECO:0000313" key="3">
    <source>
        <dbReference type="EMBL" id="CAE0065223.1"/>
    </source>
</evidence>
<accession>A0A7S3ABL8</accession>
<evidence type="ECO:0000313" key="2">
    <source>
        <dbReference type="EMBL" id="CAE0065207.1"/>
    </source>
</evidence>
<reference evidence="3" key="1">
    <citation type="submission" date="2021-01" db="EMBL/GenBank/DDBJ databases">
        <authorList>
            <person name="Corre E."/>
            <person name="Pelletier E."/>
            <person name="Niang G."/>
            <person name="Scheremetjew M."/>
            <person name="Finn R."/>
            <person name="Kale V."/>
            <person name="Holt S."/>
            <person name="Cochrane G."/>
            <person name="Meng A."/>
            <person name="Brown T."/>
            <person name="Cohen L."/>
        </authorList>
    </citation>
    <scope>NUCLEOTIDE SEQUENCE</scope>
    <source>
        <strain evidence="3">CCMP 769</strain>
    </source>
</reference>
<organism evidence="3">
    <name type="scientific">Rhodosorus marinus</name>
    <dbReference type="NCBI Taxonomy" id="101924"/>
    <lineage>
        <taxon>Eukaryota</taxon>
        <taxon>Rhodophyta</taxon>
        <taxon>Stylonematophyceae</taxon>
        <taxon>Stylonematales</taxon>
        <taxon>Stylonemataceae</taxon>
        <taxon>Rhodosorus</taxon>
    </lineage>
</organism>
<proteinExistence type="predicted"/>